<gene>
    <name evidence="1" type="ORF">G6F51_005541</name>
</gene>
<dbReference type="Proteomes" id="UP000717996">
    <property type="component" value="Unassembled WGS sequence"/>
</dbReference>
<dbReference type="AlphaFoldDB" id="A0A9P6YD08"/>
<protein>
    <submittedName>
        <fullName evidence="1">Uncharacterized protein</fullName>
    </submittedName>
</protein>
<dbReference type="OrthoDB" id="2273044at2759"/>
<dbReference type="EMBL" id="JAANIT010000686">
    <property type="protein sequence ID" value="KAG1545314.1"/>
    <property type="molecule type" value="Genomic_DNA"/>
</dbReference>
<organism evidence="1 2">
    <name type="scientific">Rhizopus oryzae</name>
    <name type="common">Mucormycosis agent</name>
    <name type="synonym">Rhizopus arrhizus var. delemar</name>
    <dbReference type="NCBI Taxonomy" id="64495"/>
    <lineage>
        <taxon>Eukaryota</taxon>
        <taxon>Fungi</taxon>
        <taxon>Fungi incertae sedis</taxon>
        <taxon>Mucoromycota</taxon>
        <taxon>Mucoromycotina</taxon>
        <taxon>Mucoromycetes</taxon>
        <taxon>Mucorales</taxon>
        <taxon>Mucorineae</taxon>
        <taxon>Rhizopodaceae</taxon>
        <taxon>Rhizopus</taxon>
    </lineage>
</organism>
<reference evidence="1" key="1">
    <citation type="journal article" date="2020" name="Microb. Genom.">
        <title>Genetic diversity of clinical and environmental Mucorales isolates obtained from an investigation of mucormycosis cases among solid organ transplant recipients.</title>
        <authorList>
            <person name="Nguyen M.H."/>
            <person name="Kaul D."/>
            <person name="Muto C."/>
            <person name="Cheng S.J."/>
            <person name="Richter R.A."/>
            <person name="Bruno V.M."/>
            <person name="Liu G."/>
            <person name="Beyhan S."/>
            <person name="Sundermann A.J."/>
            <person name="Mounaud S."/>
            <person name="Pasculle A.W."/>
            <person name="Nierman W.C."/>
            <person name="Driscoll E."/>
            <person name="Cumbie R."/>
            <person name="Clancy C.J."/>
            <person name="Dupont C.L."/>
        </authorList>
    </citation>
    <scope>NUCLEOTIDE SEQUENCE</scope>
    <source>
        <strain evidence="1">GL16</strain>
    </source>
</reference>
<accession>A0A9P6YD08</accession>
<evidence type="ECO:0000313" key="2">
    <source>
        <dbReference type="Proteomes" id="UP000717996"/>
    </source>
</evidence>
<sequence length="260" mass="29598">MSGILLLKESEDYSGSLLDCVPKVELRAMYEDMMNDLGMMPAFNKRLFKKLKKTLQRYAAGSLCLTKARIKLLKLRLKGTREEERIFVNSANECEMLPSSKDDLSASYIHPFLCGLLSDVMPCTIPHCLNLLLPNSVAAATNRPDYVVDVHKQNKHAYTNSVGEMKLATVRQGDTVLDLYRSTIFAKECLDKYKLEMVIGFQAIRTTITFYGLNLLYEKFYTYTELSTIVLPMQTKDLLLVVDQINKIQLIAHVFSTRCI</sequence>
<comment type="caution">
    <text evidence="1">The sequence shown here is derived from an EMBL/GenBank/DDBJ whole genome shotgun (WGS) entry which is preliminary data.</text>
</comment>
<proteinExistence type="predicted"/>
<evidence type="ECO:0000313" key="1">
    <source>
        <dbReference type="EMBL" id="KAG1545314.1"/>
    </source>
</evidence>
<name>A0A9P6YD08_RHIOR</name>